<dbReference type="SUPFAM" id="SSF48264">
    <property type="entry name" value="Cytochrome P450"/>
    <property type="match status" value="1"/>
</dbReference>
<keyword evidence="6 10" id="KW-0560">Oxidoreductase</keyword>
<dbReference type="AlphaFoldDB" id="A0A8H3BEP9"/>
<dbReference type="PANTHER" id="PTHR46300">
    <property type="entry name" value="P450, PUTATIVE (EUROFUNG)-RELATED-RELATED"/>
    <property type="match status" value="1"/>
</dbReference>
<protein>
    <recommendedName>
        <fullName evidence="14">O-methylsterigmatocystin oxidoreductase</fullName>
    </recommendedName>
</protein>
<evidence type="ECO:0000256" key="11">
    <source>
        <dbReference type="SAM" id="Phobius"/>
    </source>
</evidence>
<keyword evidence="8 10" id="KW-0503">Monooxygenase</keyword>
<comment type="pathway">
    <text evidence="2">Secondary metabolite biosynthesis.</text>
</comment>
<dbReference type="Proteomes" id="UP000663846">
    <property type="component" value="Unassembled WGS sequence"/>
</dbReference>
<dbReference type="Gene3D" id="1.10.630.10">
    <property type="entry name" value="Cytochrome P450"/>
    <property type="match status" value="1"/>
</dbReference>
<evidence type="ECO:0008006" key="14">
    <source>
        <dbReference type="Google" id="ProtNLM"/>
    </source>
</evidence>
<evidence type="ECO:0000256" key="1">
    <source>
        <dbReference type="ARBA" id="ARBA00001971"/>
    </source>
</evidence>
<dbReference type="GO" id="GO:0016705">
    <property type="term" value="F:oxidoreductase activity, acting on paired donors, with incorporation or reduction of molecular oxygen"/>
    <property type="evidence" value="ECO:0007669"/>
    <property type="project" value="InterPro"/>
</dbReference>
<name>A0A8H3BEP9_9AGAM</name>
<dbReference type="InterPro" id="IPR017972">
    <property type="entry name" value="Cyt_P450_CS"/>
</dbReference>
<evidence type="ECO:0000313" key="13">
    <source>
        <dbReference type="Proteomes" id="UP000663846"/>
    </source>
</evidence>
<dbReference type="InterPro" id="IPR050364">
    <property type="entry name" value="Cytochrome_P450_fung"/>
</dbReference>
<keyword evidence="4 9" id="KW-0349">Heme</keyword>
<organism evidence="12 13">
    <name type="scientific">Rhizoctonia solani</name>
    <dbReference type="NCBI Taxonomy" id="456999"/>
    <lineage>
        <taxon>Eukaryota</taxon>
        <taxon>Fungi</taxon>
        <taxon>Dikarya</taxon>
        <taxon>Basidiomycota</taxon>
        <taxon>Agaricomycotina</taxon>
        <taxon>Agaricomycetes</taxon>
        <taxon>Cantharellales</taxon>
        <taxon>Ceratobasidiaceae</taxon>
        <taxon>Rhizoctonia</taxon>
    </lineage>
</organism>
<comment type="similarity">
    <text evidence="3 10">Belongs to the cytochrome P450 family.</text>
</comment>
<keyword evidence="7 9" id="KW-0408">Iron</keyword>
<dbReference type="PROSITE" id="PS00086">
    <property type="entry name" value="CYTOCHROME_P450"/>
    <property type="match status" value="1"/>
</dbReference>
<dbReference type="InterPro" id="IPR001128">
    <property type="entry name" value="Cyt_P450"/>
</dbReference>
<dbReference type="PANTHER" id="PTHR46300:SF7">
    <property type="entry name" value="P450, PUTATIVE (EUROFUNG)-RELATED"/>
    <property type="match status" value="1"/>
</dbReference>
<evidence type="ECO:0000256" key="4">
    <source>
        <dbReference type="ARBA" id="ARBA00022617"/>
    </source>
</evidence>
<dbReference type="CDD" id="cd11065">
    <property type="entry name" value="CYP64-like"/>
    <property type="match status" value="1"/>
</dbReference>
<keyword evidence="5 9" id="KW-0479">Metal-binding</keyword>
<evidence type="ECO:0000256" key="8">
    <source>
        <dbReference type="ARBA" id="ARBA00023033"/>
    </source>
</evidence>
<keyword evidence="11" id="KW-0472">Membrane</keyword>
<feature type="binding site" description="axial binding residue" evidence="9">
    <location>
        <position position="457"/>
    </location>
    <ligand>
        <name>heme</name>
        <dbReference type="ChEBI" id="CHEBI:30413"/>
    </ligand>
    <ligandPart>
        <name>Fe</name>
        <dbReference type="ChEBI" id="CHEBI:18248"/>
    </ligandPart>
</feature>
<evidence type="ECO:0000256" key="5">
    <source>
        <dbReference type="ARBA" id="ARBA00022723"/>
    </source>
</evidence>
<evidence type="ECO:0000256" key="9">
    <source>
        <dbReference type="PIRSR" id="PIRSR602401-1"/>
    </source>
</evidence>
<dbReference type="InterPro" id="IPR036396">
    <property type="entry name" value="Cyt_P450_sf"/>
</dbReference>
<gene>
    <name evidence="12" type="ORF">RDB_LOCUS150053</name>
</gene>
<comment type="cofactor">
    <cofactor evidence="1 9">
        <name>heme</name>
        <dbReference type="ChEBI" id="CHEBI:30413"/>
    </cofactor>
</comment>
<reference evidence="12" key="1">
    <citation type="submission" date="2021-01" db="EMBL/GenBank/DDBJ databases">
        <authorList>
            <person name="Kaushik A."/>
        </authorList>
    </citation>
    <scope>NUCLEOTIDE SEQUENCE</scope>
    <source>
        <strain evidence="12">AG1-1C</strain>
    </source>
</reference>
<keyword evidence="11" id="KW-1133">Transmembrane helix</keyword>
<dbReference type="EMBL" id="CAJMWS010000606">
    <property type="protein sequence ID" value="CAE6454594.1"/>
    <property type="molecule type" value="Genomic_DNA"/>
</dbReference>
<dbReference type="GO" id="GO:0004497">
    <property type="term" value="F:monooxygenase activity"/>
    <property type="evidence" value="ECO:0007669"/>
    <property type="project" value="UniProtKB-KW"/>
</dbReference>
<dbReference type="InterPro" id="IPR002401">
    <property type="entry name" value="Cyt_P450_E_grp-I"/>
</dbReference>
<evidence type="ECO:0000256" key="7">
    <source>
        <dbReference type="ARBA" id="ARBA00023004"/>
    </source>
</evidence>
<feature type="transmembrane region" description="Helical" evidence="11">
    <location>
        <begin position="20"/>
        <end position="39"/>
    </location>
</feature>
<keyword evidence="11" id="KW-0812">Transmembrane</keyword>
<evidence type="ECO:0000313" key="12">
    <source>
        <dbReference type="EMBL" id="CAE6454594.1"/>
    </source>
</evidence>
<dbReference type="PRINTS" id="PR00463">
    <property type="entry name" value="EP450I"/>
</dbReference>
<dbReference type="GO" id="GO:0020037">
    <property type="term" value="F:heme binding"/>
    <property type="evidence" value="ECO:0007669"/>
    <property type="project" value="InterPro"/>
</dbReference>
<evidence type="ECO:0000256" key="3">
    <source>
        <dbReference type="ARBA" id="ARBA00010617"/>
    </source>
</evidence>
<dbReference type="GO" id="GO:0005506">
    <property type="term" value="F:iron ion binding"/>
    <property type="evidence" value="ECO:0007669"/>
    <property type="project" value="InterPro"/>
</dbReference>
<sequence>MTHIPGFVEYLFPHKYETHGVSLSFLFLLVGFFAVAGTCRKVYASRINSTSLPPSPARHWLWGNKQFLGQAHRHVLLGTKYKKELGDIISTVTLNTTNIYLNTMELATGLLDKHTPVTSDRPREVMANEILGWGTSPAFRNHDETHKKMRRVLASALHPAAARSYGSQHVDTALGLLRELASNPASFMESTDAAIGAFTVRLAYGYTLKPQNDPILSLVHNAIRYLVIAFSNHWLVNDVPLLKHVPSWFPGATFQKIGQKGYELRTRYVDTMFNMVQEQVRKGQVDQPSYVSGLLESKGGANANSDDIYLIKWTGASIFTAGTTTTSSVIKAFFLMACLHPEAVKKAQAEIDSAVGRERIPSLQDRPGLPYTDAFVQEIMRMYPPAPLGLSHLATEEIEFQGYRIPKGAKINANIWAILRDPNYFSSPHIFNPSRFLGPKPEPDPRKFIFGFGRRICPGLHVANNSTWVMCTALLSIFDIRPGQQLAAKVANLGGRESERLYELTEPYGAGDPLPFDCDIKPRDAAAISLLEHST</sequence>
<evidence type="ECO:0000256" key="10">
    <source>
        <dbReference type="RuleBase" id="RU000461"/>
    </source>
</evidence>
<evidence type="ECO:0000256" key="2">
    <source>
        <dbReference type="ARBA" id="ARBA00005179"/>
    </source>
</evidence>
<dbReference type="Pfam" id="PF00067">
    <property type="entry name" value="p450"/>
    <property type="match status" value="1"/>
</dbReference>
<comment type="caution">
    <text evidence="12">The sequence shown here is derived from an EMBL/GenBank/DDBJ whole genome shotgun (WGS) entry which is preliminary data.</text>
</comment>
<accession>A0A8H3BEP9</accession>
<proteinExistence type="inferred from homology"/>
<evidence type="ECO:0000256" key="6">
    <source>
        <dbReference type="ARBA" id="ARBA00023002"/>
    </source>
</evidence>